<dbReference type="Pfam" id="PF00856">
    <property type="entry name" value="SET"/>
    <property type="match status" value="1"/>
</dbReference>
<dbReference type="PROSITE" id="PS50280">
    <property type="entry name" value="SET"/>
    <property type="match status" value="1"/>
</dbReference>
<proteinExistence type="predicted"/>
<sequence>MDLYTGFDLVPRLAERTEDQKSWECFIQALKEHYQNDDLVEAKQNCTIVKVDRDLVLPFEGHNLLRFCSKISVRHAEGVEDYLDTITRIAEEHFGSRVHTWEEELGQEGFYRWVDVYDSRKSFEQPDEPNTSAENDCNTLKNHSKTGKDSKMFSIEQVPGKGKGLIARLNIVKGKRIHSEKSLLEIRTTSASAAYLESNISQKVKKLSKSEQRHFFSLQNNISKERPFSNIVVTNAIGRGTGSAIVDIYPTICLINHDCLPKTQNYWNPKTESINIHAVCPIKAGEEITIAYRPGKGETFDARRARLKRAHEVHKEKRIFEHPEESLTDCHTSVQILKEENKDRANMLTSEIYWNAFNISIAQSDQARASCFMERAYSERFLCEGEDGPGVQNMRRLIKKPSQYERFALTNKWRTGKKEVPKGLNAEEFEKWLWRDGM</sequence>
<name>A0A4Z1J0U1_9HELO</name>
<dbReference type="OrthoDB" id="265717at2759"/>
<reference evidence="3 4" key="1">
    <citation type="submission" date="2017-12" db="EMBL/GenBank/DDBJ databases">
        <title>Comparative genomics of Botrytis spp.</title>
        <authorList>
            <person name="Valero-Jimenez C.A."/>
            <person name="Tapia P."/>
            <person name="Veloso J."/>
            <person name="Silva-Moreno E."/>
            <person name="Staats M."/>
            <person name="Valdes J.H."/>
            <person name="Van Kan J.A.L."/>
        </authorList>
    </citation>
    <scope>NUCLEOTIDE SEQUENCE [LARGE SCALE GENOMIC DNA]</scope>
    <source>
        <strain evidence="3 4">MUCL11595</strain>
    </source>
</reference>
<accession>A0A4Z1J0U1</accession>
<evidence type="ECO:0000259" key="2">
    <source>
        <dbReference type="PROSITE" id="PS50280"/>
    </source>
</evidence>
<evidence type="ECO:0000313" key="4">
    <source>
        <dbReference type="Proteomes" id="UP000297527"/>
    </source>
</evidence>
<dbReference type="AlphaFoldDB" id="A0A4Z1J0U1"/>
<feature type="domain" description="SET" evidence="2">
    <location>
        <begin position="151"/>
        <end position="293"/>
    </location>
</feature>
<evidence type="ECO:0000313" key="3">
    <source>
        <dbReference type="EMBL" id="TGO65242.1"/>
    </source>
</evidence>
<feature type="region of interest" description="Disordered" evidence="1">
    <location>
        <begin position="123"/>
        <end position="148"/>
    </location>
</feature>
<dbReference type="PANTHER" id="PTHR47332">
    <property type="entry name" value="SET DOMAIN-CONTAINING PROTEIN 5"/>
    <property type="match status" value="1"/>
</dbReference>
<comment type="caution">
    <text evidence="3">The sequence shown here is derived from an EMBL/GenBank/DDBJ whole genome shotgun (WGS) entry which is preliminary data.</text>
</comment>
<gene>
    <name evidence="3" type="ORF">BCON_0003g00360</name>
</gene>
<dbReference type="CDD" id="cd20071">
    <property type="entry name" value="SET_SMYD"/>
    <property type="match status" value="1"/>
</dbReference>
<organism evidence="3 4">
    <name type="scientific">Botryotinia convoluta</name>
    <dbReference type="NCBI Taxonomy" id="54673"/>
    <lineage>
        <taxon>Eukaryota</taxon>
        <taxon>Fungi</taxon>
        <taxon>Dikarya</taxon>
        <taxon>Ascomycota</taxon>
        <taxon>Pezizomycotina</taxon>
        <taxon>Leotiomycetes</taxon>
        <taxon>Helotiales</taxon>
        <taxon>Sclerotiniaceae</taxon>
        <taxon>Botryotinia</taxon>
    </lineage>
</organism>
<keyword evidence="4" id="KW-1185">Reference proteome</keyword>
<evidence type="ECO:0000256" key="1">
    <source>
        <dbReference type="SAM" id="MobiDB-lite"/>
    </source>
</evidence>
<dbReference type="PANTHER" id="PTHR47332:SF4">
    <property type="entry name" value="SET DOMAIN-CONTAINING PROTEIN 5"/>
    <property type="match status" value="1"/>
</dbReference>
<dbReference type="EMBL" id="PQXN01000003">
    <property type="protein sequence ID" value="TGO65242.1"/>
    <property type="molecule type" value="Genomic_DNA"/>
</dbReference>
<dbReference type="Gene3D" id="2.170.270.10">
    <property type="entry name" value="SET domain"/>
    <property type="match status" value="1"/>
</dbReference>
<feature type="compositionally biased region" description="Polar residues" evidence="1">
    <location>
        <begin position="128"/>
        <end position="141"/>
    </location>
</feature>
<protein>
    <recommendedName>
        <fullName evidence="2">SET domain-containing protein</fullName>
    </recommendedName>
</protein>
<dbReference type="Proteomes" id="UP000297527">
    <property type="component" value="Unassembled WGS sequence"/>
</dbReference>
<dbReference type="InterPro" id="IPR053185">
    <property type="entry name" value="SET_domain_protein"/>
</dbReference>
<dbReference type="InterPro" id="IPR001214">
    <property type="entry name" value="SET_dom"/>
</dbReference>
<dbReference type="InterPro" id="IPR046341">
    <property type="entry name" value="SET_dom_sf"/>
</dbReference>
<dbReference type="SUPFAM" id="SSF82199">
    <property type="entry name" value="SET domain"/>
    <property type="match status" value="1"/>
</dbReference>